<dbReference type="Proteomes" id="UP000581769">
    <property type="component" value="Unassembled WGS sequence"/>
</dbReference>
<dbReference type="NCBIfam" id="TIGR03620">
    <property type="entry name" value="F420_MSMEG_4141"/>
    <property type="match status" value="1"/>
</dbReference>
<evidence type="ECO:0000313" key="1">
    <source>
        <dbReference type="EMBL" id="MBB4685327.1"/>
    </source>
</evidence>
<dbReference type="GO" id="GO:0016705">
    <property type="term" value="F:oxidoreductase activity, acting on paired donors, with incorporation or reduction of molecular oxygen"/>
    <property type="evidence" value="ECO:0007669"/>
    <property type="project" value="InterPro"/>
</dbReference>
<dbReference type="RefSeq" id="WP_184780374.1">
    <property type="nucleotide sequence ID" value="NZ_JACHMG010000001.1"/>
</dbReference>
<protein>
    <submittedName>
        <fullName evidence="1">Putative F420-dependent oxidoreductase</fullName>
    </submittedName>
</protein>
<comment type="caution">
    <text evidence="1">The sequence shown here is derived from an EMBL/GenBank/DDBJ whole genome shotgun (WGS) entry which is preliminary data.</text>
</comment>
<evidence type="ECO:0000313" key="2">
    <source>
        <dbReference type="Proteomes" id="UP000581769"/>
    </source>
</evidence>
<dbReference type="InterPro" id="IPR036661">
    <property type="entry name" value="Luciferase-like_sf"/>
</dbReference>
<dbReference type="EMBL" id="JACHMG010000001">
    <property type="protein sequence ID" value="MBB4685327.1"/>
    <property type="molecule type" value="Genomic_DNA"/>
</dbReference>
<reference evidence="1 2" key="1">
    <citation type="submission" date="2020-08" db="EMBL/GenBank/DDBJ databases">
        <title>Sequencing the genomes of 1000 actinobacteria strains.</title>
        <authorList>
            <person name="Klenk H.-P."/>
        </authorList>
    </citation>
    <scope>NUCLEOTIDE SEQUENCE [LARGE SCALE GENOMIC DNA]</scope>
    <source>
        <strain evidence="1 2">DSM 45859</strain>
    </source>
</reference>
<dbReference type="InterPro" id="IPR019922">
    <property type="entry name" value="Lucif-like_OxRdatse_MSMEG_4141"/>
</dbReference>
<keyword evidence="2" id="KW-1185">Reference proteome</keyword>
<dbReference type="Gene3D" id="3.20.20.30">
    <property type="entry name" value="Luciferase-like domain"/>
    <property type="match status" value="2"/>
</dbReference>
<proteinExistence type="predicted"/>
<organism evidence="1 2">
    <name type="scientific">Amycolatopsis jiangsuensis</name>
    <dbReference type="NCBI Taxonomy" id="1181879"/>
    <lineage>
        <taxon>Bacteria</taxon>
        <taxon>Bacillati</taxon>
        <taxon>Actinomycetota</taxon>
        <taxon>Actinomycetes</taxon>
        <taxon>Pseudonocardiales</taxon>
        <taxon>Pseudonocardiaceae</taxon>
        <taxon>Amycolatopsis</taxon>
    </lineage>
</organism>
<name>A0A840IVG3_9PSEU</name>
<sequence>MSIELGLLGAHLRAHEVSPEKAVEVERAGYGTVWLDASPPADLALAERLLEATSGLVVGTSVVNVWTAEAGAVAASYHRIVARYPDRFLLGVGIGHREVHAEYASPYATLASYVDELTAAGVPSGRVVLAALGPRMLRLARDRTAGSVPCMVTPEHTRQAREILGVDKLLLPGHFAVMEPDATRARELARSAPAATGLQVTNYASNLRRLGFTDHDLAGSGSDRLIDALVLYGAPATVAAGIVAHLDAGADHVGIYPLGDDPIDTLRRVAEAVGAVRAPRRAPRSASGQA</sequence>
<gene>
    <name evidence="1" type="ORF">BJY18_002812</name>
</gene>
<dbReference type="SUPFAM" id="SSF51679">
    <property type="entry name" value="Bacterial luciferase-like"/>
    <property type="match status" value="1"/>
</dbReference>
<accession>A0A840IVG3</accession>
<dbReference type="AlphaFoldDB" id="A0A840IVG3"/>